<evidence type="ECO:0000313" key="11">
    <source>
        <dbReference type="Proteomes" id="UP000184052"/>
    </source>
</evidence>
<gene>
    <name evidence="6" type="primary">hutH</name>
    <name evidence="10" type="ORF">SAMN02745751_03658</name>
</gene>
<evidence type="ECO:0000256" key="4">
    <source>
        <dbReference type="ARBA" id="ARBA00023239"/>
    </source>
</evidence>
<evidence type="ECO:0000256" key="7">
    <source>
        <dbReference type="RuleBase" id="RU003954"/>
    </source>
</evidence>
<dbReference type="SUPFAM" id="SSF48557">
    <property type="entry name" value="L-aspartase-like"/>
    <property type="match status" value="1"/>
</dbReference>
<dbReference type="GO" id="GO:0019557">
    <property type="term" value="P:L-histidine catabolic process to glutamate and formate"/>
    <property type="evidence" value="ECO:0007669"/>
    <property type="project" value="UniProtKB-UniPathway"/>
</dbReference>
<dbReference type="InterPro" id="IPR024083">
    <property type="entry name" value="Fumarase/histidase_N"/>
</dbReference>
<evidence type="ECO:0000256" key="6">
    <source>
        <dbReference type="HAMAP-Rule" id="MF_00229"/>
    </source>
</evidence>
<keyword evidence="6" id="KW-0963">Cytoplasm</keyword>
<evidence type="ECO:0000256" key="5">
    <source>
        <dbReference type="ARBA" id="ARBA00049269"/>
    </source>
</evidence>
<comment type="PTM">
    <text evidence="6">Contains an active site 4-methylidene-imidazol-5-one (MIO), which is formed autocatalytically by cyclization and dehydration of residues Ser-Ser-Gly.</text>
</comment>
<keyword evidence="3 6" id="KW-0369">Histidine metabolism</keyword>
<feature type="modified residue" description="2,3-didehydroalanine (Ser)" evidence="6">
    <location>
        <position position="161"/>
    </location>
</feature>
<sequence>MTKIIEERLASEKDEIMTNTIYLDGENLTLEEVVQICRHGFKVEISEEGKEKINRSRALVEKFLDEGRPMYGINTGFGKFSDISISSDQLEDLQRYLIVADAVGIGDPFDTEVTRAIMLLRANALVKGYSGIRLEVVQTLIDMINKGVHPQVREKGSVGSSGDLCPLAHMVLPMLGMGEAEYNGKVMTGKTAMEKAGIPTVTLQAKEGLALINGTCAMTAVASLAVYDSIVLSKTADIVCMLTIEALEGITDPFDKRMHIARPHKGQIEVAENLLKLCKDSKLTTRQGEKRMQDAYSLRCTPQIHGASRLALDYVAGVIETEINSATDNPLILVDTEDAYSGGNFHGQPVAIAMDTLGIAMAEYANISERRIERLVNPMLSGLPGFLTPVEGLCCGFMVPQYAAASVVSENKVLAHPASVDSIPTSANQEDHVSMGTIAARKARTIIKHAQYVLGIELICASQAVDFKEPEKLGIGSRKAYDILRERVTFMKEDRVIYPDMDNAAQLISSVKVLEAVEEVVGKLN</sequence>
<evidence type="ECO:0000256" key="2">
    <source>
        <dbReference type="ARBA" id="ARBA00012994"/>
    </source>
</evidence>
<dbReference type="NCBIfam" id="NF006871">
    <property type="entry name" value="PRK09367.1"/>
    <property type="match status" value="1"/>
</dbReference>
<dbReference type="PANTHER" id="PTHR10362">
    <property type="entry name" value="HISTIDINE AMMONIA-LYASE"/>
    <property type="match status" value="1"/>
</dbReference>
<dbReference type="Pfam" id="PF00221">
    <property type="entry name" value="Lyase_aromatic"/>
    <property type="match status" value="1"/>
</dbReference>
<dbReference type="PROSITE" id="PS00488">
    <property type="entry name" value="PAL_HISTIDASE"/>
    <property type="match status" value="1"/>
</dbReference>
<dbReference type="UniPathway" id="UPA00379">
    <property type="reaction ID" value="UER00549"/>
</dbReference>
<dbReference type="EC" id="4.3.1.3" evidence="2 6"/>
<evidence type="ECO:0000256" key="3">
    <source>
        <dbReference type="ARBA" id="ARBA00022808"/>
    </source>
</evidence>
<evidence type="ECO:0000313" key="10">
    <source>
        <dbReference type="EMBL" id="SHJ89566.1"/>
    </source>
</evidence>
<dbReference type="HAMAP" id="MF_00229">
    <property type="entry name" value="His_ammonia_lyase"/>
    <property type="match status" value="1"/>
</dbReference>
<accession>A0A1M6N1Q2</accession>
<dbReference type="GO" id="GO:0004397">
    <property type="term" value="F:histidine ammonia-lyase activity"/>
    <property type="evidence" value="ECO:0007669"/>
    <property type="project" value="UniProtKB-UniRule"/>
</dbReference>
<dbReference type="InterPro" id="IPR022313">
    <property type="entry name" value="Phe/His_NH3-lyase_AS"/>
</dbReference>
<dbReference type="InterPro" id="IPR008948">
    <property type="entry name" value="L-Aspartase-like"/>
</dbReference>
<evidence type="ECO:0000256" key="9">
    <source>
        <dbReference type="RuleBase" id="RU004480"/>
    </source>
</evidence>
<dbReference type="FunFam" id="1.10.275.10:FF:000005">
    <property type="entry name" value="Histidine ammonia-lyase"/>
    <property type="match status" value="1"/>
</dbReference>
<evidence type="ECO:0000256" key="8">
    <source>
        <dbReference type="RuleBase" id="RU004479"/>
    </source>
</evidence>
<dbReference type="Proteomes" id="UP000184052">
    <property type="component" value="Unassembled WGS sequence"/>
</dbReference>
<comment type="pathway">
    <text evidence="1 6 8">Amino-acid degradation; L-histidine degradation into L-glutamate; N-formimidoyl-L-glutamate from L-histidine: step 1/3.</text>
</comment>
<dbReference type="NCBIfam" id="TIGR01225">
    <property type="entry name" value="hutH"/>
    <property type="match status" value="1"/>
</dbReference>
<comment type="subcellular location">
    <subcellularLocation>
        <location evidence="6 9">Cytoplasm</location>
    </subcellularLocation>
</comment>
<keyword evidence="4 6" id="KW-0456">Lyase</keyword>
<comment type="similarity">
    <text evidence="6 7">Belongs to the PAL/histidase family.</text>
</comment>
<dbReference type="InterPro" id="IPR001106">
    <property type="entry name" value="Aromatic_Lyase"/>
</dbReference>
<proteinExistence type="inferred from homology"/>
<dbReference type="EMBL" id="FQZL01000056">
    <property type="protein sequence ID" value="SHJ89566.1"/>
    <property type="molecule type" value="Genomic_DNA"/>
</dbReference>
<reference evidence="10 11" key="1">
    <citation type="submission" date="2016-11" db="EMBL/GenBank/DDBJ databases">
        <authorList>
            <person name="Jaros S."/>
            <person name="Januszkiewicz K."/>
            <person name="Wedrychowicz H."/>
        </authorList>
    </citation>
    <scope>NUCLEOTIDE SEQUENCE [LARGE SCALE GENOMIC DNA]</scope>
    <source>
        <strain evidence="10 11">DSM 17477</strain>
    </source>
</reference>
<dbReference type="FunFam" id="1.20.200.10:FF:000003">
    <property type="entry name" value="Histidine ammonia-lyase"/>
    <property type="match status" value="1"/>
</dbReference>
<organism evidence="10 11">
    <name type="scientific">Dethiosulfatibacter aminovorans DSM 17477</name>
    <dbReference type="NCBI Taxonomy" id="1121476"/>
    <lineage>
        <taxon>Bacteria</taxon>
        <taxon>Bacillati</taxon>
        <taxon>Bacillota</taxon>
        <taxon>Tissierellia</taxon>
        <taxon>Dethiosulfatibacter</taxon>
    </lineage>
</organism>
<keyword evidence="11" id="KW-1185">Reference proteome</keyword>
<dbReference type="CDD" id="cd00332">
    <property type="entry name" value="PAL-HAL"/>
    <property type="match status" value="1"/>
</dbReference>
<feature type="cross-link" description="5-imidazolinone (Ala-Gly)" evidence="6">
    <location>
        <begin position="160"/>
        <end position="162"/>
    </location>
</feature>
<dbReference type="AlphaFoldDB" id="A0A1M6N1Q2"/>
<dbReference type="Gene3D" id="1.20.200.10">
    <property type="entry name" value="Fumarase/aspartase (Central domain)"/>
    <property type="match status" value="1"/>
</dbReference>
<protein>
    <recommendedName>
        <fullName evidence="2 6">Histidine ammonia-lyase</fullName>
        <shortName evidence="6">Histidase</shortName>
        <ecNumber evidence="2 6">4.3.1.3</ecNumber>
    </recommendedName>
</protein>
<dbReference type="GO" id="GO:0005737">
    <property type="term" value="C:cytoplasm"/>
    <property type="evidence" value="ECO:0007669"/>
    <property type="project" value="UniProtKB-SubCell"/>
</dbReference>
<dbReference type="STRING" id="1121476.SAMN02745751_03658"/>
<evidence type="ECO:0000256" key="1">
    <source>
        <dbReference type="ARBA" id="ARBA00005113"/>
    </source>
</evidence>
<comment type="catalytic activity">
    <reaction evidence="5 6 8">
        <text>L-histidine = trans-urocanate + NH4(+)</text>
        <dbReference type="Rhea" id="RHEA:21232"/>
        <dbReference type="ChEBI" id="CHEBI:17771"/>
        <dbReference type="ChEBI" id="CHEBI:28938"/>
        <dbReference type="ChEBI" id="CHEBI:57595"/>
        <dbReference type="EC" id="4.3.1.3"/>
    </reaction>
</comment>
<dbReference type="GO" id="GO:0019556">
    <property type="term" value="P:L-histidine catabolic process to glutamate and formamide"/>
    <property type="evidence" value="ECO:0007669"/>
    <property type="project" value="UniProtKB-UniPathway"/>
</dbReference>
<name>A0A1M6N1Q2_9FIRM</name>
<dbReference type="InterPro" id="IPR005921">
    <property type="entry name" value="HutH"/>
</dbReference>
<dbReference type="Gene3D" id="1.10.275.10">
    <property type="entry name" value="Fumarase/aspartase (N-terminal domain)"/>
    <property type="match status" value="1"/>
</dbReference>